<protein>
    <submittedName>
        <fullName evidence="2">Uncharacterized protein</fullName>
    </submittedName>
</protein>
<evidence type="ECO:0000313" key="3">
    <source>
        <dbReference type="Proteomes" id="UP001564626"/>
    </source>
</evidence>
<gene>
    <name evidence="2" type="ORF">AB8O55_14420</name>
</gene>
<keyword evidence="3" id="KW-1185">Reference proteome</keyword>
<keyword evidence="1" id="KW-1133">Transmembrane helix</keyword>
<dbReference type="EMBL" id="JBGEHV010000023">
    <property type="protein sequence ID" value="MEY8040597.1"/>
    <property type="molecule type" value="Genomic_DNA"/>
</dbReference>
<proteinExistence type="predicted"/>
<name>A0ABV4CKV4_9PSEU</name>
<reference evidence="2 3" key="1">
    <citation type="submission" date="2024-08" db="EMBL/GenBank/DDBJ databases">
        <title>Genome mining of Saccharopolyspora cebuensis PGLac3 from Nigerian medicinal plant.</title>
        <authorList>
            <person name="Ezeobiora C.E."/>
            <person name="Igbokwe N.H."/>
            <person name="Amin D.H."/>
            <person name="Mendie U.E."/>
        </authorList>
    </citation>
    <scope>NUCLEOTIDE SEQUENCE [LARGE SCALE GENOMIC DNA]</scope>
    <source>
        <strain evidence="2 3">PGLac3</strain>
    </source>
</reference>
<keyword evidence="1" id="KW-0472">Membrane</keyword>
<feature type="transmembrane region" description="Helical" evidence="1">
    <location>
        <begin position="35"/>
        <end position="52"/>
    </location>
</feature>
<dbReference type="Proteomes" id="UP001564626">
    <property type="component" value="Unassembled WGS sequence"/>
</dbReference>
<comment type="caution">
    <text evidence="2">The sequence shown here is derived from an EMBL/GenBank/DDBJ whole genome shotgun (WGS) entry which is preliminary data.</text>
</comment>
<sequence length="59" mass="6717">MAGGGSRRRYLGLATVYTAAAVLFPLAALWQADPVMAAVWFLLWGSIGWMWWRRYARAR</sequence>
<organism evidence="2 3">
    <name type="scientific">Saccharopolyspora cebuensis</name>
    <dbReference type="NCBI Taxonomy" id="418759"/>
    <lineage>
        <taxon>Bacteria</taxon>
        <taxon>Bacillati</taxon>
        <taxon>Actinomycetota</taxon>
        <taxon>Actinomycetes</taxon>
        <taxon>Pseudonocardiales</taxon>
        <taxon>Pseudonocardiaceae</taxon>
        <taxon>Saccharopolyspora</taxon>
    </lineage>
</organism>
<accession>A0ABV4CKV4</accession>
<evidence type="ECO:0000313" key="2">
    <source>
        <dbReference type="EMBL" id="MEY8040597.1"/>
    </source>
</evidence>
<dbReference type="RefSeq" id="WP_345367228.1">
    <property type="nucleotide sequence ID" value="NZ_BAABII010000018.1"/>
</dbReference>
<feature type="transmembrane region" description="Helical" evidence="1">
    <location>
        <begin position="12"/>
        <end position="29"/>
    </location>
</feature>
<evidence type="ECO:0000256" key="1">
    <source>
        <dbReference type="SAM" id="Phobius"/>
    </source>
</evidence>
<keyword evidence="1" id="KW-0812">Transmembrane</keyword>